<dbReference type="Gene3D" id="1.20.1540.10">
    <property type="entry name" value="Rhomboid-like"/>
    <property type="match status" value="1"/>
</dbReference>
<feature type="transmembrane region" description="Helical" evidence="5">
    <location>
        <begin position="82"/>
        <end position="102"/>
    </location>
</feature>
<gene>
    <name evidence="7" type="ORF">DP107_03830</name>
</gene>
<accession>A0A554NCA3</accession>
<evidence type="ECO:0000259" key="6">
    <source>
        <dbReference type="Pfam" id="PF01694"/>
    </source>
</evidence>
<dbReference type="InterPro" id="IPR035952">
    <property type="entry name" value="Rhomboid-like_sf"/>
</dbReference>
<keyword evidence="4 5" id="KW-0472">Membrane</keyword>
<reference evidence="7 8" key="1">
    <citation type="submission" date="2018-06" db="EMBL/GenBank/DDBJ databases">
        <title>Natronomonas sp. F16-60 a new haloarchaeon isolated from a solar saltern of Isla Cristina, Huelva, Spain.</title>
        <authorList>
            <person name="Duran-Viseras A."/>
            <person name="Sanchez-Porro C."/>
            <person name="Ventosa A."/>
        </authorList>
    </citation>
    <scope>NUCLEOTIDE SEQUENCE [LARGE SCALE GENOMIC DNA]</scope>
    <source>
        <strain evidence="7 8">F16-60</strain>
    </source>
</reference>
<evidence type="ECO:0000256" key="3">
    <source>
        <dbReference type="ARBA" id="ARBA00022989"/>
    </source>
</evidence>
<keyword evidence="3 5" id="KW-1133">Transmembrane helix</keyword>
<name>A0A554NCA3_9EURY</name>
<evidence type="ECO:0000256" key="5">
    <source>
        <dbReference type="SAM" id="Phobius"/>
    </source>
</evidence>
<dbReference type="RefSeq" id="WP_144260841.1">
    <property type="nucleotide sequence ID" value="NZ_QMDX01000002.1"/>
</dbReference>
<evidence type="ECO:0000313" key="8">
    <source>
        <dbReference type="Proteomes" id="UP000319894"/>
    </source>
</evidence>
<feature type="transmembrane region" description="Helical" evidence="5">
    <location>
        <begin position="108"/>
        <end position="133"/>
    </location>
</feature>
<dbReference type="Pfam" id="PF01694">
    <property type="entry name" value="Rhomboid"/>
    <property type="match status" value="1"/>
</dbReference>
<dbReference type="GO" id="GO:0006508">
    <property type="term" value="P:proteolysis"/>
    <property type="evidence" value="ECO:0007669"/>
    <property type="project" value="UniProtKB-KW"/>
</dbReference>
<dbReference type="PANTHER" id="PTHR43066">
    <property type="entry name" value="RHOMBOID-RELATED PROTEIN"/>
    <property type="match status" value="1"/>
</dbReference>
<dbReference type="GO" id="GO:0004252">
    <property type="term" value="F:serine-type endopeptidase activity"/>
    <property type="evidence" value="ECO:0007669"/>
    <property type="project" value="InterPro"/>
</dbReference>
<evidence type="ECO:0000256" key="1">
    <source>
        <dbReference type="ARBA" id="ARBA00004141"/>
    </source>
</evidence>
<keyword evidence="8" id="KW-1185">Reference proteome</keyword>
<evidence type="ECO:0000313" key="7">
    <source>
        <dbReference type="EMBL" id="TSD15002.1"/>
    </source>
</evidence>
<dbReference type="InParanoid" id="A0A554NCA3"/>
<dbReference type="InterPro" id="IPR022764">
    <property type="entry name" value="Peptidase_S54_rhomboid_dom"/>
</dbReference>
<keyword evidence="2 5" id="KW-0812">Transmembrane</keyword>
<sequence length="200" mass="20585">MVLRESPTVETLTVLLVVFLAQSVAAVVGVEGYLFALAPPLLARPWTLVTNVYAHGSVPHLVGNGVALGAIGLAVERATTRVRFHVFFLLTGVLAAVVQVLIDGLVGAPTAVLGASGAVFGLVGYAVTGNALVHRLVRRLRPDRTTLLAVGAFVVGAVVLVTAAPNVALVAHGVGFGAGLMAGHRRTLHAGSGRRLADRR</sequence>
<comment type="caution">
    <text evidence="7">The sequence shown here is derived from an EMBL/GenBank/DDBJ whole genome shotgun (WGS) entry which is preliminary data.</text>
</comment>
<feature type="transmembrane region" description="Helical" evidence="5">
    <location>
        <begin position="145"/>
        <end position="164"/>
    </location>
</feature>
<dbReference type="AlphaFoldDB" id="A0A554NCA3"/>
<dbReference type="Proteomes" id="UP000319894">
    <property type="component" value="Unassembled WGS sequence"/>
</dbReference>
<dbReference type="EMBL" id="QMDX01000002">
    <property type="protein sequence ID" value="TSD15002.1"/>
    <property type="molecule type" value="Genomic_DNA"/>
</dbReference>
<protein>
    <submittedName>
        <fullName evidence="7">Rhomboid family intramembrane serine protease</fullName>
    </submittedName>
</protein>
<keyword evidence="7" id="KW-0378">Hydrolase</keyword>
<feature type="transmembrane region" description="Helical" evidence="5">
    <location>
        <begin position="12"/>
        <end position="38"/>
    </location>
</feature>
<dbReference type="GO" id="GO:0016020">
    <property type="term" value="C:membrane"/>
    <property type="evidence" value="ECO:0007669"/>
    <property type="project" value="UniProtKB-SubCell"/>
</dbReference>
<keyword evidence="7" id="KW-0645">Protease</keyword>
<feature type="transmembrane region" description="Helical" evidence="5">
    <location>
        <begin position="58"/>
        <end position="75"/>
    </location>
</feature>
<organism evidence="7 8">
    <name type="scientific">Haloglomus irregulare</name>
    <dbReference type="NCBI Taxonomy" id="2234134"/>
    <lineage>
        <taxon>Archaea</taxon>
        <taxon>Methanobacteriati</taxon>
        <taxon>Methanobacteriota</taxon>
        <taxon>Stenosarchaea group</taxon>
        <taxon>Halobacteria</taxon>
        <taxon>Halobacteriales</taxon>
        <taxon>Natronomonadaceae</taxon>
        <taxon>Haloglomus</taxon>
    </lineage>
</organism>
<evidence type="ECO:0000256" key="4">
    <source>
        <dbReference type="ARBA" id="ARBA00023136"/>
    </source>
</evidence>
<feature type="domain" description="Peptidase S54 rhomboid" evidence="6">
    <location>
        <begin position="45"/>
        <end position="183"/>
    </location>
</feature>
<dbReference type="SUPFAM" id="SSF144091">
    <property type="entry name" value="Rhomboid-like"/>
    <property type="match status" value="1"/>
</dbReference>
<evidence type="ECO:0000256" key="2">
    <source>
        <dbReference type="ARBA" id="ARBA00022692"/>
    </source>
</evidence>
<proteinExistence type="predicted"/>
<comment type="subcellular location">
    <subcellularLocation>
        <location evidence="1">Membrane</location>
        <topology evidence="1">Multi-pass membrane protein</topology>
    </subcellularLocation>
</comment>